<comment type="subcellular location">
    <subcellularLocation>
        <location evidence="1">Endomembrane system</location>
        <topology evidence="1">Multi-pass membrane protein</topology>
    </subcellularLocation>
</comment>
<feature type="transmembrane region" description="Helical" evidence="5">
    <location>
        <begin position="31"/>
        <end position="51"/>
    </location>
</feature>
<evidence type="ECO:0000313" key="8">
    <source>
        <dbReference type="Proteomes" id="UP001597286"/>
    </source>
</evidence>
<organism evidence="7 8">
    <name type="scientific">Rhodococcus gannanensis</name>
    <dbReference type="NCBI Taxonomy" id="1960308"/>
    <lineage>
        <taxon>Bacteria</taxon>
        <taxon>Bacillati</taxon>
        <taxon>Actinomycetota</taxon>
        <taxon>Actinomycetes</taxon>
        <taxon>Mycobacteriales</taxon>
        <taxon>Nocardiaceae</taxon>
        <taxon>Rhodococcus</taxon>
    </lineage>
</organism>
<dbReference type="InterPro" id="IPR003807">
    <property type="entry name" value="DUF202"/>
</dbReference>
<evidence type="ECO:0000313" key="7">
    <source>
        <dbReference type="EMBL" id="MFD1810670.1"/>
    </source>
</evidence>
<keyword evidence="2 5" id="KW-0812">Transmembrane</keyword>
<protein>
    <submittedName>
        <fullName evidence="7">YidH family protein</fullName>
    </submittedName>
</protein>
<evidence type="ECO:0000256" key="1">
    <source>
        <dbReference type="ARBA" id="ARBA00004127"/>
    </source>
</evidence>
<dbReference type="Proteomes" id="UP001597286">
    <property type="component" value="Unassembled WGS sequence"/>
</dbReference>
<dbReference type="Pfam" id="PF02656">
    <property type="entry name" value="DUF202"/>
    <property type="match status" value="1"/>
</dbReference>
<keyword evidence="3 5" id="KW-1133">Transmembrane helix</keyword>
<feature type="domain" description="DUF202" evidence="6">
    <location>
        <begin position="22"/>
        <end position="87"/>
    </location>
</feature>
<evidence type="ECO:0000256" key="3">
    <source>
        <dbReference type="ARBA" id="ARBA00022989"/>
    </source>
</evidence>
<comment type="caution">
    <text evidence="7">The sequence shown here is derived from an EMBL/GenBank/DDBJ whole genome shotgun (WGS) entry which is preliminary data.</text>
</comment>
<evidence type="ECO:0000259" key="6">
    <source>
        <dbReference type="Pfam" id="PF02656"/>
    </source>
</evidence>
<keyword evidence="8" id="KW-1185">Reference proteome</keyword>
<name>A0ABW4P112_9NOCA</name>
<reference evidence="8" key="1">
    <citation type="journal article" date="2019" name="Int. J. Syst. Evol. Microbiol.">
        <title>The Global Catalogue of Microorganisms (GCM) 10K type strain sequencing project: providing services to taxonomists for standard genome sequencing and annotation.</title>
        <authorList>
            <consortium name="The Broad Institute Genomics Platform"/>
            <consortium name="The Broad Institute Genome Sequencing Center for Infectious Disease"/>
            <person name="Wu L."/>
            <person name="Ma J."/>
        </authorList>
    </citation>
    <scope>NUCLEOTIDE SEQUENCE [LARGE SCALE GENOMIC DNA]</scope>
    <source>
        <strain evidence="8">DT72</strain>
    </source>
</reference>
<evidence type="ECO:0000256" key="4">
    <source>
        <dbReference type="ARBA" id="ARBA00023136"/>
    </source>
</evidence>
<keyword evidence="4 5" id="KW-0472">Membrane</keyword>
<evidence type="ECO:0000256" key="5">
    <source>
        <dbReference type="SAM" id="Phobius"/>
    </source>
</evidence>
<gene>
    <name evidence="7" type="ORF">ACFSJG_00450</name>
</gene>
<feature type="transmembrane region" description="Helical" evidence="5">
    <location>
        <begin position="63"/>
        <end position="81"/>
    </location>
</feature>
<accession>A0ABW4P112</accession>
<sequence length="122" mass="13078">MTAGPKLTRSNGLRAGSDPDPRFSLANERTFLAWIRTVLAIIAGALALEALGDTIVSSGTRSILTHVLLAVAVLLAILAWRRWYRVEVALRLKRSLPLPKELLALSLLLASGGIILAVTLQA</sequence>
<evidence type="ECO:0000256" key="2">
    <source>
        <dbReference type="ARBA" id="ARBA00022692"/>
    </source>
</evidence>
<proteinExistence type="predicted"/>
<dbReference type="RefSeq" id="WP_378483229.1">
    <property type="nucleotide sequence ID" value="NZ_JBHUFB010000001.1"/>
</dbReference>
<feature type="transmembrane region" description="Helical" evidence="5">
    <location>
        <begin position="102"/>
        <end position="120"/>
    </location>
</feature>
<dbReference type="EMBL" id="JBHUFB010000001">
    <property type="protein sequence ID" value="MFD1810670.1"/>
    <property type="molecule type" value="Genomic_DNA"/>
</dbReference>